<gene>
    <name evidence="2" type="ORF">Pcinc_016578</name>
</gene>
<keyword evidence="1" id="KW-0472">Membrane</keyword>
<name>A0AAE1KPK3_PETCI</name>
<dbReference type="AlphaFoldDB" id="A0AAE1KPK3"/>
<comment type="caution">
    <text evidence="2">The sequence shown here is derived from an EMBL/GenBank/DDBJ whole genome shotgun (WGS) entry which is preliminary data.</text>
</comment>
<evidence type="ECO:0000313" key="2">
    <source>
        <dbReference type="EMBL" id="KAK3878767.1"/>
    </source>
</evidence>
<protein>
    <submittedName>
        <fullName evidence="2">Uncharacterized protein</fullName>
    </submittedName>
</protein>
<organism evidence="2 3">
    <name type="scientific">Petrolisthes cinctipes</name>
    <name type="common">Flat porcelain crab</name>
    <dbReference type="NCBI Taxonomy" id="88211"/>
    <lineage>
        <taxon>Eukaryota</taxon>
        <taxon>Metazoa</taxon>
        <taxon>Ecdysozoa</taxon>
        <taxon>Arthropoda</taxon>
        <taxon>Crustacea</taxon>
        <taxon>Multicrustacea</taxon>
        <taxon>Malacostraca</taxon>
        <taxon>Eumalacostraca</taxon>
        <taxon>Eucarida</taxon>
        <taxon>Decapoda</taxon>
        <taxon>Pleocyemata</taxon>
        <taxon>Anomura</taxon>
        <taxon>Galatheoidea</taxon>
        <taxon>Porcellanidae</taxon>
        <taxon>Petrolisthes</taxon>
    </lineage>
</organism>
<evidence type="ECO:0000313" key="3">
    <source>
        <dbReference type="Proteomes" id="UP001286313"/>
    </source>
</evidence>
<reference evidence="2" key="1">
    <citation type="submission" date="2023-10" db="EMBL/GenBank/DDBJ databases">
        <title>Genome assemblies of two species of porcelain crab, Petrolisthes cinctipes and Petrolisthes manimaculis (Anomura: Porcellanidae).</title>
        <authorList>
            <person name="Angst P."/>
        </authorList>
    </citation>
    <scope>NUCLEOTIDE SEQUENCE</scope>
    <source>
        <strain evidence="2">PB745_01</strain>
        <tissue evidence="2">Gill</tissue>
    </source>
</reference>
<feature type="transmembrane region" description="Helical" evidence="1">
    <location>
        <begin position="90"/>
        <end position="115"/>
    </location>
</feature>
<keyword evidence="3" id="KW-1185">Reference proteome</keyword>
<accession>A0AAE1KPK3</accession>
<evidence type="ECO:0000256" key="1">
    <source>
        <dbReference type="SAM" id="Phobius"/>
    </source>
</evidence>
<proteinExistence type="predicted"/>
<keyword evidence="1" id="KW-1133">Transmembrane helix</keyword>
<dbReference type="Proteomes" id="UP001286313">
    <property type="component" value="Unassembled WGS sequence"/>
</dbReference>
<sequence length="135" mass="15162">MWHLIRQVVKKTPATARHHTPVDYAKQLVDAWSGQSTAASLPIHIQDALACFTAVHRLCLMSPLLQDDADDAEEITEEELRRALSLGVELLLLVMMVLHMLCCACLNKFLATLYFECTIFVFVKVLYHEPGPAAQ</sequence>
<dbReference type="EMBL" id="JAWQEG010001523">
    <property type="protein sequence ID" value="KAK3878767.1"/>
    <property type="molecule type" value="Genomic_DNA"/>
</dbReference>
<keyword evidence="1" id="KW-0812">Transmembrane</keyword>